<dbReference type="SUPFAM" id="SSF47413">
    <property type="entry name" value="lambda repressor-like DNA-binding domains"/>
    <property type="match status" value="1"/>
</dbReference>
<evidence type="ECO:0000313" key="1">
    <source>
        <dbReference type="EMBL" id="PDX76593.1"/>
    </source>
</evidence>
<dbReference type="CDD" id="cd00093">
    <property type="entry name" value="HTH_XRE"/>
    <property type="match status" value="1"/>
</dbReference>
<dbReference type="GO" id="GO:0003677">
    <property type="term" value="F:DNA binding"/>
    <property type="evidence" value="ECO:0007669"/>
    <property type="project" value="InterPro"/>
</dbReference>
<accession>A0A2A7AC42</accession>
<protein>
    <submittedName>
        <fullName evidence="1">XRE family transcriptional regulator</fullName>
    </submittedName>
</protein>
<name>A0A2A7AC42_9FIRM</name>
<reference evidence="1 2" key="1">
    <citation type="journal article" date="2017" name="Front. Microbiol.">
        <title>New Insights into the Diversity of the Genus Faecalibacterium.</title>
        <authorList>
            <person name="Benevides L."/>
            <person name="Burman S."/>
            <person name="Martin R."/>
            <person name="Robert V."/>
            <person name="Thomas M."/>
            <person name="Miquel S."/>
            <person name="Chain F."/>
            <person name="Sokol H."/>
            <person name="Bermudez-Humaran L.G."/>
            <person name="Morrison M."/>
            <person name="Langella P."/>
            <person name="Azevedo V.A."/>
            <person name="Chatel J.M."/>
            <person name="Soares S."/>
        </authorList>
    </citation>
    <scope>NUCLEOTIDE SEQUENCE [LARGE SCALE GENOMIC DNA]</scope>
    <source>
        <strain evidence="1 2">CNCM I 4573</strain>
    </source>
</reference>
<sequence>MSTPSNNAEFSVFGGVFSWSNVLYERVYPGGDLLIQFVGRDAYKQFWNFSKDEKENLATQLAIELPALRGKVGASQEEIASAVGISRQTYSAHENRTRPIPWSLYLALLFYFDYIPSTHYMIRQLELFPNERSYGNKT</sequence>
<gene>
    <name evidence="1" type="ORF">CGS56_02850</name>
</gene>
<dbReference type="AlphaFoldDB" id="A0A2A7AC42"/>
<dbReference type="InterPro" id="IPR010982">
    <property type="entry name" value="Lambda_DNA-bd_dom_sf"/>
</dbReference>
<dbReference type="Gene3D" id="1.10.260.40">
    <property type="entry name" value="lambda repressor-like DNA-binding domains"/>
    <property type="match status" value="1"/>
</dbReference>
<dbReference type="InterPro" id="IPR001387">
    <property type="entry name" value="Cro/C1-type_HTH"/>
</dbReference>
<evidence type="ECO:0000313" key="2">
    <source>
        <dbReference type="Proteomes" id="UP000220157"/>
    </source>
</evidence>
<dbReference type="Pfam" id="PF13560">
    <property type="entry name" value="HTH_31"/>
    <property type="match status" value="1"/>
</dbReference>
<organism evidence="1 2">
    <name type="scientific">Faecalibacterium prausnitzii</name>
    <dbReference type="NCBI Taxonomy" id="853"/>
    <lineage>
        <taxon>Bacteria</taxon>
        <taxon>Bacillati</taxon>
        <taxon>Bacillota</taxon>
        <taxon>Clostridia</taxon>
        <taxon>Eubacteriales</taxon>
        <taxon>Oscillospiraceae</taxon>
        <taxon>Faecalibacterium</taxon>
    </lineage>
</organism>
<comment type="caution">
    <text evidence="1">The sequence shown here is derived from an EMBL/GenBank/DDBJ whole genome shotgun (WGS) entry which is preliminary data.</text>
</comment>
<dbReference type="Proteomes" id="UP000220157">
    <property type="component" value="Unassembled WGS sequence"/>
</dbReference>
<dbReference type="EMBL" id="NMTW01000016">
    <property type="protein sequence ID" value="PDX76593.1"/>
    <property type="molecule type" value="Genomic_DNA"/>
</dbReference>
<proteinExistence type="predicted"/>